<protein>
    <recommendedName>
        <fullName evidence="4">Remorin C-terminal domain-containing protein</fullName>
    </recommendedName>
</protein>
<evidence type="ECO:0000313" key="5">
    <source>
        <dbReference type="EMBL" id="KAI5070596.1"/>
    </source>
</evidence>
<proteinExistence type="inferred from homology"/>
<evidence type="ECO:0000256" key="1">
    <source>
        <dbReference type="ARBA" id="ARBA00005711"/>
    </source>
</evidence>
<dbReference type="Pfam" id="PF03763">
    <property type="entry name" value="Remorin_C"/>
    <property type="match status" value="1"/>
</dbReference>
<dbReference type="AlphaFoldDB" id="A0A9D4UMG9"/>
<comment type="caution">
    <text evidence="5">The sequence shown here is derived from an EMBL/GenBank/DDBJ whole genome shotgun (WGS) entry which is preliminary data.</text>
</comment>
<feature type="coiled-coil region" evidence="2">
    <location>
        <begin position="671"/>
        <end position="698"/>
    </location>
</feature>
<feature type="region of interest" description="Disordered" evidence="3">
    <location>
        <begin position="1"/>
        <end position="32"/>
    </location>
</feature>
<dbReference type="OrthoDB" id="431557at2759"/>
<gene>
    <name evidence="5" type="ORF">GOP47_0014939</name>
</gene>
<evidence type="ECO:0000259" key="4">
    <source>
        <dbReference type="Pfam" id="PF03763"/>
    </source>
</evidence>
<reference evidence="5" key="1">
    <citation type="submission" date="2021-01" db="EMBL/GenBank/DDBJ databases">
        <title>Adiantum capillus-veneris genome.</title>
        <authorList>
            <person name="Fang Y."/>
            <person name="Liao Q."/>
        </authorList>
    </citation>
    <scope>NUCLEOTIDE SEQUENCE</scope>
    <source>
        <strain evidence="5">H3</strain>
        <tissue evidence="5">Leaf</tissue>
    </source>
</reference>
<dbReference type="Proteomes" id="UP000886520">
    <property type="component" value="Chromosome 14"/>
</dbReference>
<comment type="similarity">
    <text evidence="1">Belongs to the remorin family.</text>
</comment>
<feature type="region of interest" description="Disordered" evidence="3">
    <location>
        <begin position="521"/>
        <end position="562"/>
    </location>
</feature>
<organism evidence="5 6">
    <name type="scientific">Adiantum capillus-veneris</name>
    <name type="common">Maidenhair fern</name>
    <dbReference type="NCBI Taxonomy" id="13818"/>
    <lineage>
        <taxon>Eukaryota</taxon>
        <taxon>Viridiplantae</taxon>
        <taxon>Streptophyta</taxon>
        <taxon>Embryophyta</taxon>
        <taxon>Tracheophyta</taxon>
        <taxon>Polypodiopsida</taxon>
        <taxon>Polypodiidae</taxon>
        <taxon>Polypodiales</taxon>
        <taxon>Pteridineae</taxon>
        <taxon>Pteridaceae</taxon>
        <taxon>Vittarioideae</taxon>
        <taxon>Adiantum</taxon>
    </lineage>
</organism>
<evidence type="ECO:0000313" key="6">
    <source>
        <dbReference type="Proteomes" id="UP000886520"/>
    </source>
</evidence>
<keyword evidence="6" id="KW-1185">Reference proteome</keyword>
<dbReference type="EMBL" id="JABFUD020000014">
    <property type="protein sequence ID" value="KAI5070596.1"/>
    <property type="molecule type" value="Genomic_DNA"/>
</dbReference>
<dbReference type="PANTHER" id="PTHR31471">
    <property type="entry name" value="OS02G0116800 PROTEIN"/>
    <property type="match status" value="1"/>
</dbReference>
<feature type="compositionally biased region" description="Polar residues" evidence="3">
    <location>
        <begin position="525"/>
        <end position="535"/>
    </location>
</feature>
<keyword evidence="2" id="KW-0175">Coiled coil</keyword>
<dbReference type="InterPro" id="IPR005516">
    <property type="entry name" value="Remorin_C"/>
</dbReference>
<dbReference type="PANTHER" id="PTHR31471:SF3">
    <property type="entry name" value="OS11G0616300 PROTEIN"/>
    <property type="match status" value="1"/>
</dbReference>
<sequence length="754" mass="83794">MSTLVKNYGVQTARKCPPGGADKDIIRPLPAGKQQLLDESVPGGGRDSPKSVIRTHALCANSTCRYSCSSSSSAERATFVNSPQESAQPLHLVEQHNDCRDKPKQKAPRHEEYSVLVESNSQTEQLDGASNDHTNTQVMEGSYLSTHYMKFEFDPPSKLAVQSSLHQPHLLVSSATEACKSNKPHEACVPKSLSLTSKIEDVNSLKKVAPIDNLINTLMKQYQPSLVTEDGKPFRHPCLNQVLANVCNSGFNGDLVKPKFVACKWDEDEKWMRAKLSSTSAQILNNSTHKVPLFKLSHNEHSFPVSIEKESFSIQPSCNKVQEIQPCHVQTNTNMREKDILRNEVEKLSNAVSCAQACLDQIQPIPPPRAATNTAINPFLAQGVFQNRTYPMVTQGTLKPNSQVEPLITRGALRSSHAPATGSGGMELFWGSPVNADKQLSSSINTRSPGIQAPKEGLRPLATQVGIIKPSMKDAECKGDLRNSGEHLHIQKHEMRGGQALTMTSYMKDAATEITPTASHRDMGTQVTPLGSSRHQSPHRSPQKGRAMSPTRQNIPMRNHPAPVATGIIDMRRISPVEVERCHRAKLELQGVSAQAQVQHSLGTSFDSNWSSRQEEEEDIGKGLRHLDLEDLKRDVLDARATAWKEATRLKLLARYEREETQIQAWEDLQAAKAQADLKKLEMKLERKRIQMRTKIANRLDAAHRKAKERRVAAKAYRQEAMEKTCHRADEMLEEASLFQARYSLCACFSQSFG</sequence>
<evidence type="ECO:0000256" key="3">
    <source>
        <dbReference type="SAM" id="MobiDB-lite"/>
    </source>
</evidence>
<accession>A0A9D4UMG9</accession>
<name>A0A9D4UMG9_ADICA</name>
<feature type="domain" description="Remorin C-terminal" evidence="4">
    <location>
        <begin position="638"/>
        <end position="733"/>
    </location>
</feature>
<evidence type="ECO:0000256" key="2">
    <source>
        <dbReference type="SAM" id="Coils"/>
    </source>
</evidence>